<feature type="domain" description="Carbamoyltransferase C-terminal" evidence="3">
    <location>
        <begin position="406"/>
        <end position="575"/>
    </location>
</feature>
<dbReference type="PANTHER" id="PTHR34847">
    <property type="entry name" value="NODULATION PROTEIN U"/>
    <property type="match status" value="1"/>
</dbReference>
<comment type="similarity">
    <text evidence="1">Belongs to the NodU/CmcH family.</text>
</comment>
<proteinExistence type="inferred from homology"/>
<reference evidence="4" key="1">
    <citation type="journal article" date="2015" name="Nature">
        <title>Complex archaea that bridge the gap between prokaryotes and eukaryotes.</title>
        <authorList>
            <person name="Spang A."/>
            <person name="Saw J.H."/>
            <person name="Jorgensen S.L."/>
            <person name="Zaremba-Niedzwiedzka K."/>
            <person name="Martijn J."/>
            <person name="Lind A.E."/>
            <person name="van Eijk R."/>
            <person name="Schleper C."/>
            <person name="Guy L."/>
            <person name="Ettema T.J."/>
        </authorList>
    </citation>
    <scope>NUCLEOTIDE SEQUENCE</scope>
</reference>
<dbReference type="InterPro" id="IPR003696">
    <property type="entry name" value="Carbtransf_dom"/>
</dbReference>
<dbReference type="AlphaFoldDB" id="A0A0F9VVL2"/>
<evidence type="ECO:0000256" key="1">
    <source>
        <dbReference type="ARBA" id="ARBA00006129"/>
    </source>
</evidence>
<dbReference type="EMBL" id="LAZR01000008">
    <property type="protein sequence ID" value="KKO09106.1"/>
    <property type="molecule type" value="Genomic_DNA"/>
</dbReference>
<organism evidence="4">
    <name type="scientific">marine sediment metagenome</name>
    <dbReference type="NCBI Taxonomy" id="412755"/>
    <lineage>
        <taxon>unclassified sequences</taxon>
        <taxon>metagenomes</taxon>
        <taxon>ecological metagenomes</taxon>
    </lineage>
</organism>
<dbReference type="InterPro" id="IPR043129">
    <property type="entry name" value="ATPase_NBD"/>
</dbReference>
<dbReference type="InterPro" id="IPR051338">
    <property type="entry name" value="NodU/CmcH_Carbamoyltrnsfr"/>
</dbReference>
<name>A0A0F9VVL2_9ZZZZ</name>
<accession>A0A0F9VVL2</accession>
<comment type="caution">
    <text evidence="4">The sequence shown here is derived from an EMBL/GenBank/DDBJ whole genome shotgun (WGS) entry which is preliminary data.</text>
</comment>
<sequence length="579" mass="64877">MSLITLGLSGALGHDAAAALFIDGELIAAAEEERLVRSKHAKGMMPVEAVRYCLRAAKLKPRQIEQVAIAYAPISLFSPARWHYASRLWYAPERSLDALFNGNRRYRRYVREVRAMLSELAIPWEKIKLVPVEHQLAHASSAYHLSGFKEKTAILGIDLKGEYATTFFGYGENGRIHKIKELYEPDSLSGMYAAICDYLGFNMLDGEAKVMGIATHGDPDKYDLSFLADYSGKDFRINTKLIGTVGLRRYKHRDVGHYFSPKLIEKLGPRRAGDMFQDPYVHYAASIQRLYEEIVTAMTAHYLADVIKDSGRLVVAGTGAFNVKLNQRLLALPWVKELFVQPAAGDAGTAIGAGAYAVAKRNVPVSKLRHTFLGPRFSSDRCVRACESHRDKPVWEVVENPAETAAALLAEGHLVGWFQGRMEFGPRALGNRSILGNPRSHASVEMINKKVKFREAWRCFSPSMLDNVAKEMLEVEHPADFMTITFDVKEKWRDMFPAVVYQDGTTRAHVVRKTVNPRFHALLEAMERHTGHGIVLNTSLNRPGEAMICSPEDALAMFFGSDLDYLVMQDVLVTKRPET</sequence>
<dbReference type="Pfam" id="PF02543">
    <property type="entry name" value="Carbam_trans_N"/>
    <property type="match status" value="1"/>
</dbReference>
<dbReference type="SUPFAM" id="SSF53067">
    <property type="entry name" value="Actin-like ATPase domain"/>
    <property type="match status" value="1"/>
</dbReference>
<evidence type="ECO:0000313" key="4">
    <source>
        <dbReference type="EMBL" id="KKO09106.1"/>
    </source>
</evidence>
<dbReference type="Gene3D" id="3.90.870.20">
    <property type="entry name" value="Carbamoyltransferase, C-terminal domain"/>
    <property type="match status" value="1"/>
</dbReference>
<dbReference type="GO" id="GO:0003824">
    <property type="term" value="F:catalytic activity"/>
    <property type="evidence" value="ECO:0007669"/>
    <property type="project" value="InterPro"/>
</dbReference>
<dbReference type="InterPro" id="IPR038152">
    <property type="entry name" value="Carbam_trans_C_sf"/>
</dbReference>
<evidence type="ECO:0008006" key="5">
    <source>
        <dbReference type="Google" id="ProtNLM"/>
    </source>
</evidence>
<dbReference type="PANTHER" id="PTHR34847:SF1">
    <property type="entry name" value="NODULATION PROTEIN U"/>
    <property type="match status" value="1"/>
</dbReference>
<evidence type="ECO:0000259" key="2">
    <source>
        <dbReference type="Pfam" id="PF02543"/>
    </source>
</evidence>
<gene>
    <name evidence="4" type="ORF">LCGC14_0042250</name>
</gene>
<dbReference type="CDD" id="cd24098">
    <property type="entry name" value="ASKHA_NBD_TobZ_N"/>
    <property type="match status" value="1"/>
</dbReference>
<protein>
    <recommendedName>
        <fullName evidence="5">Carbamoyltransferase</fullName>
    </recommendedName>
</protein>
<feature type="domain" description="Carbamoyltransferase" evidence="2">
    <location>
        <begin position="6"/>
        <end position="353"/>
    </location>
</feature>
<dbReference type="Gene3D" id="3.30.420.40">
    <property type="match status" value="2"/>
</dbReference>
<dbReference type="Pfam" id="PF16861">
    <property type="entry name" value="Carbam_trans_C"/>
    <property type="match status" value="1"/>
</dbReference>
<dbReference type="InterPro" id="IPR031730">
    <property type="entry name" value="Carbam_trans_C"/>
</dbReference>
<evidence type="ECO:0000259" key="3">
    <source>
        <dbReference type="Pfam" id="PF16861"/>
    </source>
</evidence>